<feature type="domain" description="SGS" evidence="3">
    <location>
        <begin position="453"/>
        <end position="553"/>
    </location>
</feature>
<evidence type="ECO:0000256" key="1">
    <source>
        <dbReference type="ARBA" id="ARBA00008509"/>
    </source>
</evidence>
<dbReference type="Gene3D" id="2.60.40.790">
    <property type="match status" value="1"/>
</dbReference>
<keyword evidence="6" id="KW-1185">Reference proteome</keyword>
<dbReference type="Pfam" id="PF04969">
    <property type="entry name" value="CS"/>
    <property type="match status" value="1"/>
</dbReference>
<sequence>MPSALSSLANGDSLFVDGDYHGAIENYTAAIRATTASTTKTSVAASDDYDDDDASTASAQATTVRFRSLSRRSEARLSLSAYSHAYNDAIAALSLLSVDGRTLRTTLRPAEAALAHDRAARASLGLANMNMCVGGRSTTTGRVAFVRDDDGGGTGREKTGRTHSRRPGEEMRGMAREHWEIALAVLDGNEHDAGGGRGEVSRLVERIRVELEKLSLNVDGGTEDVAAKVDGVVATDGGTTGIGGPASDTGAAASPSIRLADSSLDDALLPPSAVPPPSPHSPTTPSATASSERGGGPPTMPVDRGVMSGMPKYQYYQDDAYMKVQILEPNVTLENLTVVYTPDELTVKIRKMATTGRMVEYTVIHGDLYEEIEVDDCRVVVKAEKVLIKLKKRERKVEWRKLLDESKAGDRKRDRVEMRTRGGGNAGEVNDNDVALDADGGRTISDEAVVEPTIPTVGGDRHRPYSSRRDWNAIDRSISEQLEAEKPEGDEALNALFQQIYRNANEDTRRAMVKSMQTSGGTCLSTNWAEVEKTDYEKERQAPKGMEWKDYEGRKLPMKEDD</sequence>
<organism evidence="5 6">
    <name type="scientific">Cyclostephanos tholiformis</name>
    <dbReference type="NCBI Taxonomy" id="382380"/>
    <lineage>
        <taxon>Eukaryota</taxon>
        <taxon>Sar</taxon>
        <taxon>Stramenopiles</taxon>
        <taxon>Ochrophyta</taxon>
        <taxon>Bacillariophyta</taxon>
        <taxon>Coscinodiscophyceae</taxon>
        <taxon>Thalassiosirophycidae</taxon>
        <taxon>Stephanodiscales</taxon>
        <taxon>Stephanodiscaceae</taxon>
        <taxon>Cyclostephanos</taxon>
    </lineage>
</organism>
<dbReference type="PANTHER" id="PTHR45862">
    <property type="entry name" value="PROTEIN SGT1 HOMOLOG"/>
    <property type="match status" value="1"/>
</dbReference>
<proteinExistence type="inferred from homology"/>
<dbReference type="InterPro" id="IPR011990">
    <property type="entry name" value="TPR-like_helical_dom_sf"/>
</dbReference>
<dbReference type="EMBL" id="JALLPB020000397">
    <property type="protein sequence ID" value="KAL3809543.1"/>
    <property type="molecule type" value="Genomic_DNA"/>
</dbReference>
<feature type="region of interest" description="Disordered" evidence="2">
    <location>
        <begin position="266"/>
        <end position="306"/>
    </location>
</feature>
<dbReference type="Pfam" id="PF05002">
    <property type="entry name" value="SGS"/>
    <property type="match status" value="1"/>
</dbReference>
<dbReference type="AlphaFoldDB" id="A0ABD3R9P7"/>
<evidence type="ECO:0000313" key="6">
    <source>
        <dbReference type="Proteomes" id="UP001530377"/>
    </source>
</evidence>
<feature type="region of interest" description="Disordered" evidence="2">
    <location>
        <begin position="143"/>
        <end position="172"/>
    </location>
</feature>
<dbReference type="PROSITE" id="PS51048">
    <property type="entry name" value="SGS"/>
    <property type="match status" value="1"/>
</dbReference>
<reference evidence="5 6" key="1">
    <citation type="submission" date="2024-10" db="EMBL/GenBank/DDBJ databases">
        <title>Updated reference genomes for cyclostephanoid diatoms.</title>
        <authorList>
            <person name="Roberts W.R."/>
            <person name="Alverson A.J."/>
        </authorList>
    </citation>
    <scope>NUCLEOTIDE SEQUENCE [LARGE SCALE GENOMIC DNA]</scope>
    <source>
        <strain evidence="5 6">AJA228-03</strain>
    </source>
</reference>
<protein>
    <submittedName>
        <fullName evidence="5">Uncharacterized protein</fullName>
    </submittedName>
</protein>
<dbReference type="InterPro" id="IPR008978">
    <property type="entry name" value="HSP20-like_chaperone"/>
</dbReference>
<feature type="region of interest" description="Disordered" evidence="2">
    <location>
        <begin position="532"/>
        <end position="562"/>
    </location>
</feature>
<dbReference type="InterPro" id="IPR007052">
    <property type="entry name" value="CS_dom"/>
</dbReference>
<comment type="similarity">
    <text evidence="1">Belongs to the SGT1 family.</text>
</comment>
<dbReference type="SUPFAM" id="SSF49764">
    <property type="entry name" value="HSP20-like chaperones"/>
    <property type="match status" value="1"/>
</dbReference>
<dbReference type="CDD" id="cd06463">
    <property type="entry name" value="p23_like"/>
    <property type="match status" value="1"/>
</dbReference>
<dbReference type="InterPro" id="IPR044563">
    <property type="entry name" value="Sgt1-like"/>
</dbReference>
<dbReference type="Proteomes" id="UP001530377">
    <property type="component" value="Unassembled WGS sequence"/>
</dbReference>
<evidence type="ECO:0000259" key="3">
    <source>
        <dbReference type="PROSITE" id="PS51048"/>
    </source>
</evidence>
<feature type="compositionally biased region" description="Basic and acidic residues" evidence="2">
    <location>
        <begin position="410"/>
        <end position="420"/>
    </location>
</feature>
<evidence type="ECO:0000256" key="2">
    <source>
        <dbReference type="SAM" id="MobiDB-lite"/>
    </source>
</evidence>
<gene>
    <name evidence="5" type="ORF">ACHAXA_005530</name>
</gene>
<dbReference type="PROSITE" id="PS51203">
    <property type="entry name" value="CS"/>
    <property type="match status" value="1"/>
</dbReference>
<feature type="region of interest" description="Disordered" evidence="2">
    <location>
        <begin position="410"/>
        <end position="435"/>
    </location>
</feature>
<evidence type="ECO:0000259" key="4">
    <source>
        <dbReference type="PROSITE" id="PS51203"/>
    </source>
</evidence>
<feature type="compositionally biased region" description="Basic and acidic residues" evidence="2">
    <location>
        <begin position="145"/>
        <end position="172"/>
    </location>
</feature>
<comment type="caution">
    <text evidence="5">The sequence shown here is derived from an EMBL/GenBank/DDBJ whole genome shotgun (WGS) entry which is preliminary data.</text>
</comment>
<name>A0ABD3R9P7_9STRA</name>
<dbReference type="Gene3D" id="1.25.40.10">
    <property type="entry name" value="Tetratricopeptide repeat domain"/>
    <property type="match status" value="1"/>
</dbReference>
<feature type="domain" description="CS" evidence="4">
    <location>
        <begin position="308"/>
        <end position="403"/>
    </location>
</feature>
<accession>A0ABD3R9P7</accession>
<evidence type="ECO:0000313" key="5">
    <source>
        <dbReference type="EMBL" id="KAL3809543.1"/>
    </source>
</evidence>
<dbReference type="InterPro" id="IPR007699">
    <property type="entry name" value="SGS_dom"/>
</dbReference>
<feature type="compositionally biased region" description="Pro residues" evidence="2">
    <location>
        <begin position="272"/>
        <end position="282"/>
    </location>
</feature>